<dbReference type="EMBL" id="JASBWR010000105">
    <property type="protein sequence ID" value="KAJ9095041.1"/>
    <property type="molecule type" value="Genomic_DNA"/>
</dbReference>
<proteinExistence type="predicted"/>
<sequence length="215" mass="23896">MEAEDQETLFRESAPPNVRKEEDLVAARFQVEHDAVAYRSQLSGPRGDVRAEQAGDADENGGIEVDELELLIVSNDSLADEEAADMAQKSANDMVTGLRTVIGRDPVLAQEWGEDHEARYLQEQRNIVVRCSAVNGIVPRILVHEPPSGPDDDYIVIPTTIGQFLAMFDALKLSQGQSFRHLYPESAFDMDIQQLMLAHSCPRVDRNPFCLSNTT</sequence>
<keyword evidence="2" id="KW-1185">Reference proteome</keyword>
<evidence type="ECO:0000313" key="2">
    <source>
        <dbReference type="Proteomes" id="UP001241377"/>
    </source>
</evidence>
<gene>
    <name evidence="1" type="ORF">QFC19_007721</name>
</gene>
<protein>
    <submittedName>
        <fullName evidence="1">Uncharacterized protein</fullName>
    </submittedName>
</protein>
<accession>A0ACC2V846</accession>
<dbReference type="Proteomes" id="UP001241377">
    <property type="component" value="Unassembled WGS sequence"/>
</dbReference>
<comment type="caution">
    <text evidence="1">The sequence shown here is derived from an EMBL/GenBank/DDBJ whole genome shotgun (WGS) entry which is preliminary data.</text>
</comment>
<reference evidence="1" key="1">
    <citation type="submission" date="2023-04" db="EMBL/GenBank/DDBJ databases">
        <title>Draft Genome sequencing of Naganishia species isolated from polar environments using Oxford Nanopore Technology.</title>
        <authorList>
            <person name="Leo P."/>
            <person name="Venkateswaran K."/>
        </authorList>
    </citation>
    <scope>NUCLEOTIDE SEQUENCE</scope>
    <source>
        <strain evidence="1">MNA-CCFEE 5261</strain>
    </source>
</reference>
<evidence type="ECO:0000313" key="1">
    <source>
        <dbReference type="EMBL" id="KAJ9095041.1"/>
    </source>
</evidence>
<name>A0ACC2V846_9TREE</name>
<organism evidence="1 2">
    <name type="scientific">Naganishia cerealis</name>
    <dbReference type="NCBI Taxonomy" id="610337"/>
    <lineage>
        <taxon>Eukaryota</taxon>
        <taxon>Fungi</taxon>
        <taxon>Dikarya</taxon>
        <taxon>Basidiomycota</taxon>
        <taxon>Agaricomycotina</taxon>
        <taxon>Tremellomycetes</taxon>
        <taxon>Filobasidiales</taxon>
        <taxon>Filobasidiaceae</taxon>
        <taxon>Naganishia</taxon>
    </lineage>
</organism>